<dbReference type="GO" id="GO:0003677">
    <property type="term" value="F:DNA binding"/>
    <property type="evidence" value="ECO:0007669"/>
    <property type="project" value="UniProtKB-KW"/>
</dbReference>
<dbReference type="OrthoDB" id="8680240at2"/>
<accession>A0A136PV54</accession>
<keyword evidence="1" id="KW-0805">Transcription regulation</keyword>
<dbReference type="GO" id="GO:0003700">
    <property type="term" value="F:DNA-binding transcription factor activity"/>
    <property type="evidence" value="ECO:0007669"/>
    <property type="project" value="InterPro"/>
</dbReference>
<evidence type="ECO:0000256" key="3">
    <source>
        <dbReference type="ARBA" id="ARBA00023163"/>
    </source>
</evidence>
<dbReference type="SUPFAM" id="SSF48008">
    <property type="entry name" value="GntR ligand-binding domain-like"/>
    <property type="match status" value="1"/>
</dbReference>
<evidence type="ECO:0000256" key="1">
    <source>
        <dbReference type="ARBA" id="ARBA00023015"/>
    </source>
</evidence>
<dbReference type="Pfam" id="PF07729">
    <property type="entry name" value="FCD"/>
    <property type="match status" value="1"/>
</dbReference>
<dbReference type="PANTHER" id="PTHR43537">
    <property type="entry name" value="TRANSCRIPTIONAL REGULATOR, GNTR FAMILY"/>
    <property type="match status" value="1"/>
</dbReference>
<name>A0A136PV54_9ACTN</name>
<keyword evidence="6" id="KW-1185">Reference proteome</keyword>
<reference evidence="5 6" key="1">
    <citation type="submission" date="2016-01" db="EMBL/GenBank/DDBJ databases">
        <title>Whole genome sequence and analysis of Micromonospora rosaria DSM 803, which can produce antibacterial substance rosamicin.</title>
        <authorList>
            <person name="Yang H."/>
            <person name="He X."/>
            <person name="Zhu D."/>
        </authorList>
    </citation>
    <scope>NUCLEOTIDE SEQUENCE [LARGE SCALE GENOMIC DNA]</scope>
    <source>
        <strain evidence="5 6">DSM 803</strain>
    </source>
</reference>
<evidence type="ECO:0000259" key="4">
    <source>
        <dbReference type="PROSITE" id="PS50949"/>
    </source>
</evidence>
<keyword evidence="3" id="KW-0804">Transcription</keyword>
<dbReference type="InterPro" id="IPR011711">
    <property type="entry name" value="GntR_C"/>
</dbReference>
<dbReference type="AlphaFoldDB" id="A0A136PV54"/>
<evidence type="ECO:0000313" key="5">
    <source>
        <dbReference type="EMBL" id="KXK62046.1"/>
    </source>
</evidence>
<dbReference type="InterPro" id="IPR036388">
    <property type="entry name" value="WH-like_DNA-bd_sf"/>
</dbReference>
<dbReference type="SUPFAM" id="SSF46785">
    <property type="entry name" value="Winged helix' DNA-binding domain"/>
    <property type="match status" value="1"/>
</dbReference>
<dbReference type="InterPro" id="IPR036390">
    <property type="entry name" value="WH_DNA-bd_sf"/>
</dbReference>
<sequence length="245" mass="27174">MVKPAEPAPSVATLRVPQKVVLSESTYDVLRAAILDGTLPPGTRVVEEALARQLGVSRAPLREAIWLLKRDGLLVEESARTTRVVQLTEDDVRELHMIRTLLETLAYQQASPRLRPSDVAGLEDLIDQMHEASVAGDIRRIADLDYRFHRALCQPCGLPRILKAWDEQHVLFRMWLNMVGPTLGVQDIAESHRILLDAVRGGDATTISEQVIHHVYLVGGVMADQRSRWAAAQPRLCLPQGAAGH</sequence>
<dbReference type="Proteomes" id="UP000070620">
    <property type="component" value="Unassembled WGS sequence"/>
</dbReference>
<evidence type="ECO:0000313" key="6">
    <source>
        <dbReference type="Proteomes" id="UP000070620"/>
    </source>
</evidence>
<proteinExistence type="predicted"/>
<organism evidence="5 6">
    <name type="scientific">Micromonospora rosaria</name>
    <dbReference type="NCBI Taxonomy" id="47874"/>
    <lineage>
        <taxon>Bacteria</taxon>
        <taxon>Bacillati</taxon>
        <taxon>Actinomycetota</taxon>
        <taxon>Actinomycetes</taxon>
        <taxon>Micromonosporales</taxon>
        <taxon>Micromonosporaceae</taxon>
        <taxon>Micromonospora</taxon>
    </lineage>
</organism>
<keyword evidence="2" id="KW-0238">DNA-binding</keyword>
<gene>
    <name evidence="5" type="ORF">AWW66_10385</name>
</gene>
<dbReference type="SMART" id="SM00895">
    <property type="entry name" value="FCD"/>
    <property type="match status" value="1"/>
</dbReference>
<dbReference type="Gene3D" id="1.20.120.530">
    <property type="entry name" value="GntR ligand-binding domain-like"/>
    <property type="match status" value="1"/>
</dbReference>
<comment type="caution">
    <text evidence="5">The sequence shown here is derived from an EMBL/GenBank/DDBJ whole genome shotgun (WGS) entry which is preliminary data.</text>
</comment>
<dbReference type="PROSITE" id="PS50949">
    <property type="entry name" value="HTH_GNTR"/>
    <property type="match status" value="1"/>
</dbReference>
<dbReference type="InterPro" id="IPR008920">
    <property type="entry name" value="TF_FadR/GntR_C"/>
</dbReference>
<evidence type="ECO:0000256" key="2">
    <source>
        <dbReference type="ARBA" id="ARBA00023125"/>
    </source>
</evidence>
<dbReference type="Pfam" id="PF00392">
    <property type="entry name" value="GntR"/>
    <property type="match status" value="1"/>
</dbReference>
<protein>
    <recommendedName>
        <fullName evidence="4">HTH gntR-type domain-containing protein</fullName>
    </recommendedName>
</protein>
<dbReference type="PANTHER" id="PTHR43537:SF5">
    <property type="entry name" value="UXU OPERON TRANSCRIPTIONAL REGULATOR"/>
    <property type="match status" value="1"/>
</dbReference>
<dbReference type="SMART" id="SM00345">
    <property type="entry name" value="HTH_GNTR"/>
    <property type="match status" value="1"/>
</dbReference>
<dbReference type="CDD" id="cd07377">
    <property type="entry name" value="WHTH_GntR"/>
    <property type="match status" value="1"/>
</dbReference>
<feature type="domain" description="HTH gntR-type" evidence="4">
    <location>
        <begin position="20"/>
        <end position="87"/>
    </location>
</feature>
<dbReference type="Gene3D" id="1.10.10.10">
    <property type="entry name" value="Winged helix-like DNA-binding domain superfamily/Winged helix DNA-binding domain"/>
    <property type="match status" value="1"/>
</dbReference>
<dbReference type="RefSeq" id="WP_067363371.1">
    <property type="nucleotide sequence ID" value="NZ_JBIUBN010000010.1"/>
</dbReference>
<dbReference type="InterPro" id="IPR000524">
    <property type="entry name" value="Tscrpt_reg_HTH_GntR"/>
</dbReference>
<dbReference type="EMBL" id="LRQV01000027">
    <property type="protein sequence ID" value="KXK62046.1"/>
    <property type="molecule type" value="Genomic_DNA"/>
</dbReference>